<gene>
    <name evidence="3" type="ordered locus">Sput200_3703</name>
    <name evidence="4" type="ordered locus">Sput200_3963</name>
</gene>
<accession>E6XHP7</accession>
<evidence type="ECO:0000259" key="1">
    <source>
        <dbReference type="Pfam" id="PF04233"/>
    </source>
</evidence>
<organism evidence="4 5">
    <name type="scientific">Shewanella putrefaciens (strain 200)</name>
    <dbReference type="NCBI Taxonomy" id="399804"/>
    <lineage>
        <taxon>Bacteria</taxon>
        <taxon>Pseudomonadati</taxon>
        <taxon>Pseudomonadota</taxon>
        <taxon>Gammaproteobacteria</taxon>
        <taxon>Alteromonadales</taxon>
        <taxon>Shewanellaceae</taxon>
        <taxon>Shewanella</taxon>
    </lineage>
</organism>
<protein>
    <submittedName>
        <fullName evidence="4">Putative head morphogenesis protein SPP1 gp7</fullName>
    </submittedName>
</protein>
<dbReference type="Proteomes" id="UP000008209">
    <property type="component" value="Chromosome"/>
</dbReference>
<proteinExistence type="predicted"/>
<dbReference type="HOGENOM" id="CLU_044450_3_2_6"/>
<dbReference type="EMBL" id="CP002457">
    <property type="protein sequence ID" value="ADV56322.1"/>
    <property type="molecule type" value="Genomic_DNA"/>
</dbReference>
<dbReference type="KEGG" id="shp:Sput200_3963"/>
<dbReference type="OrthoDB" id="9813502at2"/>
<evidence type="ECO:0000313" key="3">
    <source>
        <dbReference type="EMBL" id="ADV56082.1"/>
    </source>
</evidence>
<evidence type="ECO:0000313" key="4">
    <source>
        <dbReference type="EMBL" id="ADV56322.1"/>
    </source>
</evidence>
<evidence type="ECO:0000259" key="2">
    <source>
        <dbReference type="Pfam" id="PF18810"/>
    </source>
</evidence>
<dbReference type="EMBL" id="CP002457">
    <property type="protein sequence ID" value="ADV56082.1"/>
    <property type="molecule type" value="Genomic_DNA"/>
</dbReference>
<dbReference type="InterPro" id="IPR041110">
    <property type="entry name" value="PBECR2"/>
</dbReference>
<name>E6XHP7_SHEP2</name>
<dbReference type="KEGG" id="shp:Sput200_3703"/>
<evidence type="ECO:0000313" key="5">
    <source>
        <dbReference type="Proteomes" id="UP000008209"/>
    </source>
</evidence>
<dbReference type="InterPro" id="IPR006528">
    <property type="entry name" value="Phage_head_morphogenesis_dom"/>
</dbReference>
<sequence>MSPKSVPSKSVPSKSAPTAQYGGVQFQQAIDFFRQKLNMPTQAWDDLWGGMHSRAFVVAGAQKAELLTDLRQSVDKAISEGISLNEFKKQFKTIVAKHGWDHTGNADWRAQIIYDTNMRQSYNAGRWDQLQQFPYWQYKHGHSVTPRQDHLRWHDMVLPASSPWWTTHFPQNGWGCTCSVRGMTEGQLKRQGLSVSQLPADESYEWVNPKTGEVLTVPKGIDPGFDYSPGQTHLGQQLSDKAMAQWRSIKSDAWEPLTAGNWRTAGRPELLPLHPNTVALADKVSTQAELQALATQVLGGADTVWQSGPYPVYVNAASLAKHIDIARAPLLPLLPEVLTQPDEVWASFERHKGTGKIELRWRIIRMVNAGKYKGQLVVAQVTKGVLEAWTFIPVKQLNYMNGQRQGMLIYSAKE</sequence>
<dbReference type="Pfam" id="PF18810">
    <property type="entry name" value="PBECR2"/>
    <property type="match status" value="1"/>
</dbReference>
<feature type="domain" description="Phage-Barnase-EndoU-ColicinE5/D-RelE like nuclease 2" evidence="2">
    <location>
        <begin position="309"/>
        <end position="410"/>
    </location>
</feature>
<feature type="domain" description="Phage head morphogenesis" evidence="1">
    <location>
        <begin position="69"/>
        <end position="180"/>
    </location>
</feature>
<dbReference type="PATRIC" id="fig|399804.5.peg.3833"/>
<dbReference type="Pfam" id="PF04233">
    <property type="entry name" value="Phage_Mu_F"/>
    <property type="match status" value="1"/>
</dbReference>
<reference evidence="4 5" key="1">
    <citation type="submission" date="2011-01" db="EMBL/GenBank/DDBJ databases">
        <title>Complete sequence of Shewanella putrefaciens 200.</title>
        <authorList>
            <consortium name="US DOE Joint Genome Institute"/>
            <person name="Lucas S."/>
            <person name="Copeland A."/>
            <person name="Lapidus A."/>
            <person name="Cheng J.-F."/>
            <person name="Bruce D."/>
            <person name="Goodwin L."/>
            <person name="Pitluck S."/>
            <person name="Munk A.C."/>
            <person name="Detter J.C."/>
            <person name="Han C."/>
            <person name="Tapia R."/>
            <person name="Land M."/>
            <person name="Hauser L."/>
            <person name="Chang Y.-J."/>
            <person name="Jeffries C."/>
            <person name="Kyrpides N."/>
            <person name="Ivanova N."/>
            <person name="Mikhailova N."/>
            <person name="Kolker E."/>
            <person name="Lawrence C."/>
            <person name="McCue L.A."/>
            <person name="DiChristina T."/>
            <person name="Nealson K."/>
            <person name="Fredrickson J.K."/>
            <person name="Woyke T."/>
        </authorList>
    </citation>
    <scope>NUCLEOTIDE SEQUENCE [LARGE SCALE GENOMIC DNA]</scope>
    <source>
        <strain evidence="4 5">200</strain>
    </source>
</reference>
<dbReference type="AlphaFoldDB" id="E6XHP7"/>